<dbReference type="AlphaFoldDB" id="A0A444E3Z2"/>
<proteinExistence type="predicted"/>
<sequence length="90" mass="9623">MRQWQGQTQIGSRAATVMACCRRTSTIDLKEEGSTDPEKEEDLQAESRPAARSSGDGKGGAQQIGHKGKDDDDDGLLQEMSIVDLKGSTG</sequence>
<feature type="region of interest" description="Disordered" evidence="1">
    <location>
        <begin position="25"/>
        <end position="90"/>
    </location>
</feature>
<evidence type="ECO:0000313" key="3">
    <source>
        <dbReference type="EMBL" id="RRT80015.1"/>
    </source>
</evidence>
<reference evidence="3" key="1">
    <citation type="journal article" date="2014" name="Agronomy (Basel)">
        <title>A Draft Genome Sequence for Ensete ventricosum, the Drought-Tolerant Tree Against Hunger.</title>
        <authorList>
            <person name="Harrison J."/>
            <person name="Moore K.A."/>
            <person name="Paszkiewicz K."/>
            <person name="Jones T."/>
            <person name="Grant M."/>
            <person name="Ambacheew D."/>
            <person name="Muzemil S."/>
            <person name="Studholme D.J."/>
        </authorList>
    </citation>
    <scope>NUCLEOTIDE SEQUENCE</scope>
</reference>
<accession>A0A444E3Z2</accession>
<reference evidence="2 5" key="3">
    <citation type="submission" date="2022-12" db="EMBL/GenBank/DDBJ databases">
        <title>Chromosome-scale assembly of the Ensete ventricosum genome.</title>
        <authorList>
            <person name="Dussert Y."/>
            <person name="Stocks J."/>
            <person name="Wendawek A."/>
            <person name="Woldeyes F."/>
            <person name="Nichols R.A."/>
            <person name="Borrell J.S."/>
        </authorList>
    </citation>
    <scope>NUCLEOTIDE SEQUENCE [LARGE SCALE GENOMIC DNA]</scope>
    <source>
        <strain evidence="5">cv. Maze</strain>
        <strain evidence="2">MazeRef_0001</strain>
        <tissue evidence="2">Seeds</tissue>
    </source>
</reference>
<evidence type="ECO:0000256" key="1">
    <source>
        <dbReference type="SAM" id="MobiDB-lite"/>
    </source>
</evidence>
<evidence type="ECO:0000313" key="5">
    <source>
        <dbReference type="Proteomes" id="UP001222027"/>
    </source>
</evidence>
<evidence type="ECO:0000313" key="4">
    <source>
        <dbReference type="Proteomes" id="UP000287651"/>
    </source>
</evidence>
<organism evidence="3 4">
    <name type="scientific">Ensete ventricosum</name>
    <name type="common">Abyssinian banana</name>
    <name type="synonym">Musa ensete</name>
    <dbReference type="NCBI Taxonomy" id="4639"/>
    <lineage>
        <taxon>Eukaryota</taxon>
        <taxon>Viridiplantae</taxon>
        <taxon>Streptophyta</taxon>
        <taxon>Embryophyta</taxon>
        <taxon>Tracheophyta</taxon>
        <taxon>Spermatophyta</taxon>
        <taxon>Magnoliopsida</taxon>
        <taxon>Liliopsida</taxon>
        <taxon>Zingiberales</taxon>
        <taxon>Musaceae</taxon>
        <taxon>Ensete</taxon>
    </lineage>
</organism>
<dbReference type="EMBL" id="JAQQAF010000008">
    <property type="protein sequence ID" value="KAJ8466322.1"/>
    <property type="molecule type" value="Genomic_DNA"/>
</dbReference>
<feature type="compositionally biased region" description="Basic and acidic residues" evidence="1">
    <location>
        <begin position="28"/>
        <end position="37"/>
    </location>
</feature>
<name>A0A444E3Z2_ENSVE</name>
<protein>
    <submittedName>
        <fullName evidence="3">Uncharacterized protein</fullName>
    </submittedName>
</protein>
<dbReference type="Proteomes" id="UP000287651">
    <property type="component" value="Unassembled WGS sequence"/>
</dbReference>
<reference evidence="3" key="2">
    <citation type="submission" date="2018-09" db="EMBL/GenBank/DDBJ databases">
        <authorList>
            <person name="Harrison J."/>
            <person name="Moore K.A."/>
            <person name="Paszkiewicz K."/>
            <person name="Jones T."/>
            <person name="Grant M."/>
            <person name="Ambacheew D."/>
            <person name="Muzemil S."/>
            <person name="Studholme D."/>
        </authorList>
    </citation>
    <scope>NUCLEOTIDE SEQUENCE</scope>
</reference>
<dbReference type="Proteomes" id="UP001222027">
    <property type="component" value="Unassembled WGS sequence"/>
</dbReference>
<dbReference type="EMBL" id="AMZH03001251">
    <property type="protein sequence ID" value="RRT80015.1"/>
    <property type="molecule type" value="Genomic_DNA"/>
</dbReference>
<evidence type="ECO:0000313" key="2">
    <source>
        <dbReference type="EMBL" id="KAJ8466322.1"/>
    </source>
</evidence>
<gene>
    <name evidence="3" type="ORF">B296_00023458</name>
    <name evidence="2" type="ORF">OPV22_028874</name>
</gene>
<keyword evidence="5" id="KW-1185">Reference proteome</keyword>
<comment type="caution">
    <text evidence="3">The sequence shown here is derived from an EMBL/GenBank/DDBJ whole genome shotgun (WGS) entry which is preliminary data.</text>
</comment>